<comment type="caution">
    <text evidence="1">The sequence shown here is derived from an EMBL/GenBank/DDBJ whole genome shotgun (WGS) entry which is preliminary data.</text>
</comment>
<proteinExistence type="predicted"/>
<sequence>SFSRAILTETPSFSVPLGSTARLTCTLRNGIDIGNNNIYWYQQMEGSKEALPTSAATAPVLNSAEARGIGVDHPERCPHHIEGKLHTSIQKGVFLFLGHGQQSVQADLTMPILESPEKVAMYIADEQLENCRASCSVQFDGPKFPRASSWSSGGSEKLGHSRFHQPLMLWGLQYYCKSQYYFLPSTEGKGCTNMTDSGRVNSWPRLCTTVFLFDKQERCTGGLHKLAVDKLTVLSEHYLLPYMGTPCTECTWTGELPKQTSSREGNLRTS</sequence>
<dbReference type="SUPFAM" id="SSF48726">
    <property type="entry name" value="Immunoglobulin"/>
    <property type="match status" value="1"/>
</dbReference>
<reference evidence="1 2" key="1">
    <citation type="journal article" date="2023" name="bioRxiv">
        <title>Conserved and derived expression patterns and positive selection on dental genes reveal complex evolutionary context of ever-growing rodent molars.</title>
        <authorList>
            <person name="Calamari Z.T."/>
            <person name="Song A."/>
            <person name="Cohen E."/>
            <person name="Akter M."/>
            <person name="Roy R.D."/>
            <person name="Hallikas O."/>
            <person name="Christensen M.M."/>
            <person name="Li P."/>
            <person name="Marangoni P."/>
            <person name="Jernvall J."/>
            <person name="Klein O.D."/>
        </authorList>
    </citation>
    <scope>NUCLEOTIDE SEQUENCE [LARGE SCALE GENOMIC DNA]</scope>
    <source>
        <strain evidence="1">V071</strain>
    </source>
</reference>
<dbReference type="PANTHER" id="PTHR12875">
    <property type="entry name" value="GOLGI TO ER TRAFFIC PROTEIN 4 HOMOLOG"/>
    <property type="match status" value="1"/>
</dbReference>
<evidence type="ECO:0008006" key="3">
    <source>
        <dbReference type="Google" id="ProtNLM"/>
    </source>
</evidence>
<protein>
    <recommendedName>
        <fullName evidence="3">Ig-like domain-containing protein</fullName>
    </recommendedName>
</protein>
<evidence type="ECO:0000313" key="1">
    <source>
        <dbReference type="EMBL" id="KAK7795149.1"/>
    </source>
</evidence>
<dbReference type="InterPro" id="IPR013783">
    <property type="entry name" value="Ig-like_fold"/>
</dbReference>
<accession>A0AAW0H071</accession>
<dbReference type="EMBL" id="JBBHLL010003197">
    <property type="protein sequence ID" value="KAK7795149.1"/>
    <property type="molecule type" value="Genomic_DNA"/>
</dbReference>
<name>A0AAW0H071_MYOGA</name>
<dbReference type="PANTHER" id="PTHR12875:SF0">
    <property type="entry name" value="GOLGI TO ER TRAFFIC PROTEIN 4 HOMOLOG"/>
    <property type="match status" value="1"/>
</dbReference>
<evidence type="ECO:0000313" key="2">
    <source>
        <dbReference type="Proteomes" id="UP001488838"/>
    </source>
</evidence>
<organism evidence="1 2">
    <name type="scientific">Myodes glareolus</name>
    <name type="common">Bank vole</name>
    <name type="synonym">Clethrionomys glareolus</name>
    <dbReference type="NCBI Taxonomy" id="447135"/>
    <lineage>
        <taxon>Eukaryota</taxon>
        <taxon>Metazoa</taxon>
        <taxon>Chordata</taxon>
        <taxon>Craniata</taxon>
        <taxon>Vertebrata</taxon>
        <taxon>Euteleostomi</taxon>
        <taxon>Mammalia</taxon>
        <taxon>Eutheria</taxon>
        <taxon>Euarchontoglires</taxon>
        <taxon>Glires</taxon>
        <taxon>Rodentia</taxon>
        <taxon>Myomorpha</taxon>
        <taxon>Muroidea</taxon>
        <taxon>Cricetidae</taxon>
        <taxon>Arvicolinae</taxon>
        <taxon>Myodes</taxon>
    </lineage>
</organism>
<keyword evidence="2" id="KW-1185">Reference proteome</keyword>
<feature type="non-terminal residue" evidence="1">
    <location>
        <position position="1"/>
    </location>
</feature>
<dbReference type="AlphaFoldDB" id="A0AAW0H071"/>
<dbReference type="InterPro" id="IPR007317">
    <property type="entry name" value="GET4"/>
</dbReference>
<dbReference type="GO" id="GO:0045048">
    <property type="term" value="P:protein insertion into ER membrane"/>
    <property type="evidence" value="ECO:0007669"/>
    <property type="project" value="InterPro"/>
</dbReference>
<gene>
    <name evidence="1" type="ORF">U0070_014373</name>
</gene>
<dbReference type="GO" id="GO:0071818">
    <property type="term" value="C:BAT3 complex"/>
    <property type="evidence" value="ECO:0007669"/>
    <property type="project" value="TreeGrafter"/>
</dbReference>
<dbReference type="Proteomes" id="UP001488838">
    <property type="component" value="Unassembled WGS sequence"/>
</dbReference>
<dbReference type="InterPro" id="IPR036179">
    <property type="entry name" value="Ig-like_dom_sf"/>
</dbReference>
<dbReference type="Gene3D" id="2.60.40.10">
    <property type="entry name" value="Immunoglobulins"/>
    <property type="match status" value="1"/>
</dbReference>